<sequence>MVAMDMCDRRMRYELKRSIIEGMCCPLSIVRAWKIEIGTGRRTDAHPSACQHAWRQVRFMTDVLRHSPKMECYLRMLVGRQNTDFNSQVELTASRFYSLQESLQARRINVKYLGMCTLNPSIRCHLQSNNNLKS</sequence>
<evidence type="ECO:0000313" key="1">
    <source>
        <dbReference type="EMBL" id="KAK3500291.1"/>
    </source>
</evidence>
<comment type="caution">
    <text evidence="1">The sequence shown here is derived from an EMBL/GenBank/DDBJ whole genome shotgun (WGS) entry which is preliminary data.</text>
</comment>
<proteinExistence type="predicted"/>
<gene>
    <name evidence="1" type="ORF">B0T23DRAFT_308055</name>
</gene>
<dbReference type="AlphaFoldDB" id="A0AAJ0MW14"/>
<dbReference type="EMBL" id="JAULSX010000001">
    <property type="protein sequence ID" value="KAK3500291.1"/>
    <property type="molecule type" value="Genomic_DNA"/>
</dbReference>
<reference evidence="1 2" key="1">
    <citation type="journal article" date="2023" name="Mol. Phylogenet. Evol.">
        <title>Genome-scale phylogeny and comparative genomics of the fungal order Sordariales.</title>
        <authorList>
            <person name="Hensen N."/>
            <person name="Bonometti L."/>
            <person name="Westerberg I."/>
            <person name="Brannstrom I.O."/>
            <person name="Guillou S."/>
            <person name="Cros-Aarteil S."/>
            <person name="Calhoun S."/>
            <person name="Haridas S."/>
            <person name="Kuo A."/>
            <person name="Mondo S."/>
            <person name="Pangilinan J."/>
            <person name="Riley R."/>
            <person name="LaButti K."/>
            <person name="Andreopoulos B."/>
            <person name="Lipzen A."/>
            <person name="Chen C."/>
            <person name="Yan M."/>
            <person name="Daum C."/>
            <person name="Ng V."/>
            <person name="Clum A."/>
            <person name="Steindorff A."/>
            <person name="Ohm R.A."/>
            <person name="Martin F."/>
            <person name="Silar P."/>
            <person name="Natvig D.O."/>
            <person name="Lalanne C."/>
            <person name="Gautier V."/>
            <person name="Ament-Velasquez S.L."/>
            <person name="Kruys A."/>
            <person name="Hutchinson M.I."/>
            <person name="Powell A.J."/>
            <person name="Barry K."/>
            <person name="Miller A.N."/>
            <person name="Grigoriev I.V."/>
            <person name="Debuchy R."/>
            <person name="Gladieux P."/>
            <person name="Hiltunen Thoren M."/>
            <person name="Johannesson H."/>
        </authorList>
    </citation>
    <scope>NUCLEOTIDE SEQUENCE [LARGE SCALE GENOMIC DNA]</scope>
    <source>
        <strain evidence="1 2">FGSC 10403</strain>
    </source>
</reference>
<name>A0AAJ0MW14_9PEZI</name>
<dbReference type="GeneID" id="87872081"/>
<dbReference type="Proteomes" id="UP001285908">
    <property type="component" value="Unassembled WGS sequence"/>
</dbReference>
<protein>
    <submittedName>
        <fullName evidence="1">Uncharacterized protein</fullName>
    </submittedName>
</protein>
<organism evidence="1 2">
    <name type="scientific">Neurospora hispaniola</name>
    <dbReference type="NCBI Taxonomy" id="588809"/>
    <lineage>
        <taxon>Eukaryota</taxon>
        <taxon>Fungi</taxon>
        <taxon>Dikarya</taxon>
        <taxon>Ascomycota</taxon>
        <taxon>Pezizomycotina</taxon>
        <taxon>Sordariomycetes</taxon>
        <taxon>Sordariomycetidae</taxon>
        <taxon>Sordariales</taxon>
        <taxon>Sordariaceae</taxon>
        <taxon>Neurospora</taxon>
    </lineage>
</organism>
<accession>A0AAJ0MW14</accession>
<evidence type="ECO:0000313" key="2">
    <source>
        <dbReference type="Proteomes" id="UP001285908"/>
    </source>
</evidence>
<dbReference type="RefSeq" id="XP_062697924.1">
    <property type="nucleotide sequence ID" value="XM_062834459.1"/>
</dbReference>
<keyword evidence="2" id="KW-1185">Reference proteome</keyword>